<sequence>MPFLCHYCQQSFVRKYGLTRHLNENRCRALRGVLVPDGSRRLLPSQHSPVSSESENQKIVQLEHQLEQLKEETSKEIDTLKKKPSGPVNQVLQVICITNDDNYLEMLTHRMGNFDQAIEYIKDCALSNVSGDCKLIEKIYFANDRDPDTLHYSDRTRSKISYYNEHREKVVDNKDNFGKKIAHNLQNSYLKGINYLINRNLNSHMSPNRLLEEYDLQTWNSHIYNLSDAVYQRKIVNQLQIP</sequence>
<reference evidence="2" key="1">
    <citation type="journal article" date="2020" name="Nature">
        <title>Giant virus diversity and host interactions through global metagenomics.</title>
        <authorList>
            <person name="Schulz F."/>
            <person name="Roux S."/>
            <person name="Paez-Espino D."/>
            <person name="Jungbluth S."/>
            <person name="Walsh D.A."/>
            <person name="Denef V.J."/>
            <person name="McMahon K.D."/>
            <person name="Konstantinidis K.T."/>
            <person name="Eloe-Fadrosh E.A."/>
            <person name="Kyrpides N.C."/>
            <person name="Woyke T."/>
        </authorList>
    </citation>
    <scope>NUCLEOTIDE SEQUENCE</scope>
    <source>
        <strain evidence="2">GVMAG-M-3300014204-73</strain>
    </source>
</reference>
<dbReference type="EMBL" id="MN739186">
    <property type="protein sequence ID" value="QHS92685.1"/>
    <property type="molecule type" value="Genomic_DNA"/>
</dbReference>
<protein>
    <submittedName>
        <fullName evidence="2">Uncharacterized protein</fullName>
    </submittedName>
</protein>
<keyword evidence="1" id="KW-0175">Coiled coil</keyword>
<organism evidence="2">
    <name type="scientific">viral metagenome</name>
    <dbReference type="NCBI Taxonomy" id="1070528"/>
    <lineage>
        <taxon>unclassified sequences</taxon>
        <taxon>metagenomes</taxon>
        <taxon>organismal metagenomes</taxon>
    </lineage>
</organism>
<proteinExistence type="predicted"/>
<evidence type="ECO:0000313" key="2">
    <source>
        <dbReference type="EMBL" id="QHS92685.1"/>
    </source>
</evidence>
<feature type="coiled-coil region" evidence="1">
    <location>
        <begin position="52"/>
        <end position="83"/>
    </location>
</feature>
<dbReference type="AlphaFoldDB" id="A0A6C0BK00"/>
<evidence type="ECO:0000256" key="1">
    <source>
        <dbReference type="SAM" id="Coils"/>
    </source>
</evidence>
<name>A0A6C0BK00_9ZZZZ</name>
<accession>A0A6C0BK00</accession>